<dbReference type="Proteomes" id="UP001056937">
    <property type="component" value="Chromosome 1"/>
</dbReference>
<comment type="function">
    <text evidence="5">A flexible structure which links the flagellar filament to the drive apparatus in the basal body.</text>
</comment>
<dbReference type="EMBL" id="CP084930">
    <property type="protein sequence ID" value="USI73738.1"/>
    <property type="molecule type" value="Genomic_DNA"/>
</dbReference>
<comment type="similarity">
    <text evidence="2 5">Belongs to the flagella basal body rod proteins family.</text>
</comment>
<feature type="domain" description="Flagellar hook protein FlgE D2" evidence="9">
    <location>
        <begin position="182"/>
        <end position="315"/>
    </location>
</feature>
<feature type="compositionally biased region" description="Low complexity" evidence="6">
    <location>
        <begin position="362"/>
        <end position="373"/>
    </location>
</feature>
<keyword evidence="11" id="KW-0969">Cilium</keyword>
<evidence type="ECO:0000313" key="12">
    <source>
        <dbReference type="Proteomes" id="UP001056937"/>
    </source>
</evidence>
<dbReference type="Pfam" id="PF06429">
    <property type="entry name" value="Flg_bbr_C"/>
    <property type="match status" value="1"/>
</dbReference>
<evidence type="ECO:0000256" key="3">
    <source>
        <dbReference type="ARBA" id="ARBA00019015"/>
    </source>
</evidence>
<evidence type="ECO:0000256" key="1">
    <source>
        <dbReference type="ARBA" id="ARBA00004117"/>
    </source>
</evidence>
<evidence type="ECO:0000256" key="6">
    <source>
        <dbReference type="SAM" id="MobiDB-lite"/>
    </source>
</evidence>
<dbReference type="Gene3D" id="2.60.98.20">
    <property type="entry name" value="Flagellar hook protein FlgE"/>
    <property type="match status" value="1"/>
</dbReference>
<dbReference type="InterPro" id="IPR010930">
    <property type="entry name" value="Flg_bb/hook_C_dom"/>
</dbReference>
<evidence type="ECO:0000259" key="8">
    <source>
        <dbReference type="Pfam" id="PF06429"/>
    </source>
</evidence>
<feature type="region of interest" description="Disordered" evidence="6">
    <location>
        <begin position="361"/>
        <end position="384"/>
    </location>
</feature>
<feature type="domain" description="Flagellar basal body rod protein N-terminal" evidence="7">
    <location>
        <begin position="3"/>
        <end position="33"/>
    </location>
</feature>
<dbReference type="InterPro" id="IPR020013">
    <property type="entry name" value="Flagellar_FlgE/F/G"/>
</dbReference>
<gene>
    <name evidence="11" type="ORF">LHA26_04515</name>
</gene>
<keyword evidence="11" id="KW-0282">Flagellum</keyword>
<evidence type="ECO:0000259" key="10">
    <source>
        <dbReference type="Pfam" id="PF22692"/>
    </source>
</evidence>
<reference evidence="11" key="1">
    <citation type="journal article" date="2022" name="Toxins">
        <title>Genomic Analysis of Sphingopyxis sp. USTB-05 for Biodegrading Cyanobacterial Hepatotoxins.</title>
        <authorList>
            <person name="Liu C."/>
            <person name="Xu Q."/>
            <person name="Zhao Z."/>
            <person name="Zhang H."/>
            <person name="Liu X."/>
            <person name="Yin C."/>
            <person name="Liu Y."/>
            <person name="Yan H."/>
        </authorList>
    </citation>
    <scope>NUCLEOTIDE SEQUENCE</scope>
    <source>
        <strain evidence="11">NBD5</strain>
    </source>
</reference>
<feature type="domain" description="Flagellar basal-body/hook protein C-terminal" evidence="8">
    <location>
        <begin position="390"/>
        <end position="434"/>
    </location>
</feature>
<dbReference type="SUPFAM" id="SSF117143">
    <property type="entry name" value="Flagellar hook protein flgE"/>
    <property type="match status" value="1"/>
</dbReference>
<dbReference type="InterPro" id="IPR037925">
    <property type="entry name" value="FlgE/F/G-like"/>
</dbReference>
<feature type="domain" description="Flagellar hook protein FlgE/F/G-like D1" evidence="10">
    <location>
        <begin position="84"/>
        <end position="127"/>
    </location>
</feature>
<evidence type="ECO:0000259" key="7">
    <source>
        <dbReference type="Pfam" id="PF00460"/>
    </source>
</evidence>
<dbReference type="InterPro" id="IPR011491">
    <property type="entry name" value="FlgE_D2"/>
</dbReference>
<keyword evidence="4 5" id="KW-0975">Bacterial flagellum</keyword>
<dbReference type="NCBIfam" id="TIGR03506">
    <property type="entry name" value="FlgEFG_subfam"/>
    <property type="match status" value="1"/>
</dbReference>
<evidence type="ECO:0000259" key="9">
    <source>
        <dbReference type="Pfam" id="PF07559"/>
    </source>
</evidence>
<evidence type="ECO:0000256" key="5">
    <source>
        <dbReference type="RuleBase" id="RU362116"/>
    </source>
</evidence>
<proteinExistence type="inferred from homology"/>
<sequence>MAFYTSLSGLNAAQLDLSVTSNNIANVGTTGFKQSRAEFGDLISSSALQSQSSSVGQGTRLKSISQDFTQGATQTTSRALDLMVGGEGFFVTRASGTGNVTKFTRNGAFSLNGNNDVVDSGGAVLQVLPVDSLGNVIATGSAAMQGLHVPPTSGTPKSTSAMSATLTFPSDADLPAQRTVYNSTTAPYAFNKNDSNSYNYATSITVYDAVGNALPATSYYIRTTKPAPDGSGDQTSAWTVHTYVGDKEVFPTGTTTAQQITFAADGTMTAPTASFTYDPVQPTGAAAPLTITMNYGSATKQGNYAFTTVKQDQNGNTTGKLNGLTVSEDGLVQAGYSDGTTSALGKVALATFANPNGLHQAGSTSWTTTGKSGNAQIGEASTDGRGQVNAGALEMSNVDLTAELVNLISAQRNFQANAKAIDTDKQMLQTIIQLQ</sequence>
<evidence type="ECO:0000313" key="11">
    <source>
        <dbReference type="EMBL" id="USI73738.1"/>
    </source>
</evidence>
<organism evidence="11 12">
    <name type="scientific">Sphingomonas morindae</name>
    <dbReference type="NCBI Taxonomy" id="1541170"/>
    <lineage>
        <taxon>Bacteria</taxon>
        <taxon>Pseudomonadati</taxon>
        <taxon>Pseudomonadota</taxon>
        <taxon>Alphaproteobacteria</taxon>
        <taxon>Sphingomonadales</taxon>
        <taxon>Sphingomonadaceae</taxon>
        <taxon>Sphingomonas</taxon>
    </lineage>
</organism>
<comment type="subcellular location">
    <subcellularLocation>
        <location evidence="1 5">Bacterial flagellum basal body</location>
    </subcellularLocation>
</comment>
<dbReference type="InterPro" id="IPR037058">
    <property type="entry name" value="Falgellar_hook_FlgE_sf"/>
</dbReference>
<dbReference type="InterPro" id="IPR053967">
    <property type="entry name" value="LlgE_F_G-like_D1"/>
</dbReference>
<name>A0ABY4X9V9_9SPHN</name>
<dbReference type="PANTHER" id="PTHR30435:SF1">
    <property type="entry name" value="FLAGELLAR HOOK PROTEIN FLGE"/>
    <property type="match status" value="1"/>
</dbReference>
<dbReference type="InterPro" id="IPR001444">
    <property type="entry name" value="Flag_bb_rod_N"/>
</dbReference>
<dbReference type="Pfam" id="PF00460">
    <property type="entry name" value="Flg_bb_rod"/>
    <property type="match status" value="1"/>
</dbReference>
<protein>
    <recommendedName>
        <fullName evidence="3 5">Flagellar hook protein FlgE</fullName>
    </recommendedName>
</protein>
<dbReference type="RefSeq" id="WP_252167544.1">
    <property type="nucleotide sequence ID" value="NZ_CP084930.1"/>
</dbReference>
<dbReference type="Pfam" id="PF22692">
    <property type="entry name" value="LlgE_F_G_D1"/>
    <property type="match status" value="1"/>
</dbReference>
<keyword evidence="12" id="KW-1185">Reference proteome</keyword>
<accession>A0ABY4X9V9</accession>
<keyword evidence="11" id="KW-0966">Cell projection</keyword>
<dbReference type="Pfam" id="PF07559">
    <property type="entry name" value="FlgE_D2"/>
    <property type="match status" value="1"/>
</dbReference>
<evidence type="ECO:0000256" key="4">
    <source>
        <dbReference type="ARBA" id="ARBA00023143"/>
    </source>
</evidence>
<dbReference type="PANTHER" id="PTHR30435">
    <property type="entry name" value="FLAGELLAR PROTEIN"/>
    <property type="match status" value="1"/>
</dbReference>
<evidence type="ECO:0000256" key="2">
    <source>
        <dbReference type="ARBA" id="ARBA00009677"/>
    </source>
</evidence>